<keyword evidence="5" id="KW-1185">Reference proteome</keyword>
<dbReference type="InterPro" id="IPR051257">
    <property type="entry name" value="Diverse_CBS-Domain"/>
</dbReference>
<evidence type="ECO:0000313" key="5">
    <source>
        <dbReference type="Proteomes" id="UP000754710"/>
    </source>
</evidence>
<dbReference type="RefSeq" id="WP_221025293.1">
    <property type="nucleotide sequence ID" value="NZ_JAIEZQ010000002.1"/>
</dbReference>
<keyword evidence="1 2" id="KW-0129">CBS domain</keyword>
<name>A0ABS7RKM1_9ACTN</name>
<sequence length="194" mass="20910">MLVKDVMTSPAITVSAEAWVKDGLRLLDEHHVTALPVVDDRGRLVGIVSEADLLHDVVHHDPRTQILPREDSDAPPRRIADVMSTLSMTVGVDSDLSDAVELMTSTAVKSLPVVDHEHVVGVVSRSDIVHLLARSDDLIRAEVDELLRSAGLSCQVDVDGGRVLIEGPVDPHQRRVAEVIAGAVRGVVSVRVRG</sequence>
<dbReference type="Proteomes" id="UP000754710">
    <property type="component" value="Unassembled WGS sequence"/>
</dbReference>
<evidence type="ECO:0000259" key="3">
    <source>
        <dbReference type="PROSITE" id="PS51371"/>
    </source>
</evidence>
<dbReference type="Pfam" id="PF04972">
    <property type="entry name" value="BON"/>
    <property type="match status" value="1"/>
</dbReference>
<dbReference type="InterPro" id="IPR000644">
    <property type="entry name" value="CBS_dom"/>
</dbReference>
<dbReference type="Pfam" id="PF00571">
    <property type="entry name" value="CBS"/>
    <property type="match status" value="2"/>
</dbReference>
<dbReference type="InterPro" id="IPR007055">
    <property type="entry name" value="BON_dom"/>
</dbReference>
<protein>
    <submittedName>
        <fullName evidence="4">CBS domain-containing protein</fullName>
    </submittedName>
</protein>
<dbReference type="SMART" id="SM00116">
    <property type="entry name" value="CBS"/>
    <property type="match status" value="2"/>
</dbReference>
<evidence type="ECO:0000313" key="4">
    <source>
        <dbReference type="EMBL" id="MBY9075561.1"/>
    </source>
</evidence>
<dbReference type="InterPro" id="IPR046342">
    <property type="entry name" value="CBS_dom_sf"/>
</dbReference>
<dbReference type="Gene3D" id="3.10.580.10">
    <property type="entry name" value="CBS-domain"/>
    <property type="match status" value="1"/>
</dbReference>
<gene>
    <name evidence="4" type="ORF">K1X13_12080</name>
</gene>
<dbReference type="PROSITE" id="PS51371">
    <property type="entry name" value="CBS"/>
    <property type="match status" value="2"/>
</dbReference>
<accession>A0ABS7RKM1</accession>
<proteinExistence type="predicted"/>
<evidence type="ECO:0000256" key="1">
    <source>
        <dbReference type="ARBA" id="ARBA00023122"/>
    </source>
</evidence>
<dbReference type="PANTHER" id="PTHR43080">
    <property type="entry name" value="CBS DOMAIN-CONTAINING PROTEIN CBSX3, MITOCHONDRIAL"/>
    <property type="match status" value="1"/>
</dbReference>
<evidence type="ECO:0000256" key="2">
    <source>
        <dbReference type="PROSITE-ProRule" id="PRU00703"/>
    </source>
</evidence>
<feature type="domain" description="CBS" evidence="3">
    <location>
        <begin position="83"/>
        <end position="138"/>
    </location>
</feature>
<dbReference type="PANTHER" id="PTHR43080:SF29">
    <property type="entry name" value="OS02G0818000 PROTEIN"/>
    <property type="match status" value="1"/>
</dbReference>
<reference evidence="4 5" key="1">
    <citation type="submission" date="2021-08" db="EMBL/GenBank/DDBJ databases">
        <title>Nocardioides bacterium WL0053 sp. nov., isolated from the sediment.</title>
        <authorList>
            <person name="Wang L."/>
            <person name="Zhang D."/>
            <person name="Zhang A."/>
        </authorList>
    </citation>
    <scope>NUCLEOTIDE SEQUENCE [LARGE SCALE GENOMIC DNA]</scope>
    <source>
        <strain evidence="4 5">WL0053</strain>
    </source>
</reference>
<organism evidence="4 5">
    <name type="scientific">Nocardioides jiangsuensis</name>
    <dbReference type="NCBI Taxonomy" id="2866161"/>
    <lineage>
        <taxon>Bacteria</taxon>
        <taxon>Bacillati</taxon>
        <taxon>Actinomycetota</taxon>
        <taxon>Actinomycetes</taxon>
        <taxon>Propionibacteriales</taxon>
        <taxon>Nocardioidaceae</taxon>
        <taxon>Nocardioides</taxon>
    </lineage>
</organism>
<comment type="caution">
    <text evidence="4">The sequence shown here is derived from an EMBL/GenBank/DDBJ whole genome shotgun (WGS) entry which is preliminary data.</text>
</comment>
<feature type="domain" description="CBS" evidence="3">
    <location>
        <begin position="7"/>
        <end position="66"/>
    </location>
</feature>
<dbReference type="EMBL" id="JAIEZQ010000002">
    <property type="protein sequence ID" value="MBY9075561.1"/>
    <property type="molecule type" value="Genomic_DNA"/>
</dbReference>
<dbReference type="SUPFAM" id="SSF54631">
    <property type="entry name" value="CBS-domain pair"/>
    <property type="match status" value="1"/>
</dbReference>